<dbReference type="AlphaFoldDB" id="A0A2H5XAX9"/>
<keyword evidence="6 9" id="KW-0460">Magnesium</keyword>
<evidence type="ECO:0000256" key="9">
    <source>
        <dbReference type="HAMAP-Rule" id="MF_00318"/>
    </source>
</evidence>
<name>A0A2H5XAX9_9BACT</name>
<dbReference type="UniPathway" id="UPA00109">
    <property type="reaction ID" value="UER00187"/>
</dbReference>
<feature type="binding site" evidence="9 11">
    <location>
        <position position="244"/>
    </location>
    <ligand>
        <name>Mg(2+)</name>
        <dbReference type="ChEBI" id="CHEBI:18420"/>
    </ligand>
</feature>
<dbReference type="NCBIfam" id="TIGR01060">
    <property type="entry name" value="eno"/>
    <property type="match status" value="1"/>
</dbReference>
<comment type="cofactor">
    <cofactor evidence="11">
        <name>Mg(2+)</name>
        <dbReference type="ChEBI" id="CHEBI:18420"/>
    </cofactor>
    <text evidence="11">Mg(2+) is required for catalysis and for stabilizing the dimer.</text>
</comment>
<dbReference type="Gene3D" id="3.20.20.120">
    <property type="entry name" value="Enolase-like C-terminal domain"/>
    <property type="match status" value="1"/>
</dbReference>
<evidence type="ECO:0000256" key="1">
    <source>
        <dbReference type="ARBA" id="ARBA00005031"/>
    </source>
</evidence>
<dbReference type="Pfam" id="PF00113">
    <property type="entry name" value="Enolase_C"/>
    <property type="match status" value="1"/>
</dbReference>
<comment type="caution">
    <text evidence="14">The sequence shown here is derived from an EMBL/GenBank/DDBJ whole genome shotgun (WGS) entry which is preliminary data.</text>
</comment>
<feature type="active site" description="Proton acceptor" evidence="9 10">
    <location>
        <position position="339"/>
    </location>
</feature>
<dbReference type="CDD" id="cd03313">
    <property type="entry name" value="enolase"/>
    <property type="match status" value="1"/>
</dbReference>
<dbReference type="SMART" id="SM01192">
    <property type="entry name" value="Enolase_C"/>
    <property type="match status" value="1"/>
</dbReference>
<sequence>MTIQQVHAREVLDSRGYPTVEAEVVLDNGAVGWAMVPSGASTGTHEATELRDGDLARWDGKGVLVAVHNINEHIAPALRGVPADVKAVDARLRELDGTPNKRRLGANAVLAVSLATARAVAYAHGLPLYRFIAELAGTTDRMALPTPMVNIVSGGLHAGGNLDMQDFLVIPLGATSFRQALDWVGKVYHTVKRLLREQGMTTLVADEGGFGPPLPDHEAVLRLLCEAVERVGLRQGDDVALAVDVAATHFYHDGHYVLRQEGRALSGDELVALLTEWCQRYPVLSVEDGCAEEDWDGWRKLTQRLGQRVQLLGDDLFVTNPERIRKGAAEGIANAVLIKVNQIGTLTETLEAMQAGWDAGYALVVSARSGETEDPFIADLAVGTGAGQIKIGSVARSERTAKYNQLLRIEERGALSYAGKQPFERLCRGA</sequence>
<dbReference type="SUPFAM" id="SSF51604">
    <property type="entry name" value="Enolase C-terminal domain-like"/>
    <property type="match status" value="1"/>
</dbReference>
<evidence type="ECO:0000256" key="11">
    <source>
        <dbReference type="PIRSR" id="PIRSR001400-3"/>
    </source>
</evidence>
<dbReference type="InterPro" id="IPR029017">
    <property type="entry name" value="Enolase-like_N"/>
</dbReference>
<evidence type="ECO:0000256" key="7">
    <source>
        <dbReference type="ARBA" id="ARBA00023152"/>
    </source>
</evidence>
<comment type="pathway">
    <text evidence="1 9">Carbohydrate degradation; glycolysis; pyruvate from D-glyceraldehyde 3-phosphate: step 4/5.</text>
</comment>
<keyword evidence="5 9" id="KW-0964">Secreted</keyword>
<accession>A0A2H5XAX9</accession>
<evidence type="ECO:0000256" key="6">
    <source>
        <dbReference type="ARBA" id="ARBA00022842"/>
    </source>
</evidence>
<evidence type="ECO:0000256" key="8">
    <source>
        <dbReference type="ARBA" id="ARBA00023239"/>
    </source>
</evidence>
<proteinExistence type="inferred from homology"/>
<keyword evidence="9" id="KW-0963">Cytoplasm</keyword>
<dbReference type="InterPro" id="IPR000941">
    <property type="entry name" value="Enolase"/>
</dbReference>
<protein>
    <recommendedName>
        <fullName evidence="4 9">Enolase</fullName>
        <ecNumber evidence="3 9">4.2.1.11</ecNumber>
    </recommendedName>
    <alternativeName>
        <fullName evidence="9">2-phospho-D-glycerate hydro-lyase</fullName>
    </alternativeName>
    <alternativeName>
        <fullName evidence="9">2-phosphoglycerate dehydratase</fullName>
    </alternativeName>
</protein>
<evidence type="ECO:0000313" key="15">
    <source>
        <dbReference type="Proteomes" id="UP000236173"/>
    </source>
</evidence>
<evidence type="ECO:0000259" key="13">
    <source>
        <dbReference type="SMART" id="SM01193"/>
    </source>
</evidence>
<keyword evidence="9 11" id="KW-0479">Metal-binding</keyword>
<comment type="catalytic activity">
    <reaction evidence="9">
        <text>(2R)-2-phosphoglycerate = phosphoenolpyruvate + H2O</text>
        <dbReference type="Rhea" id="RHEA:10164"/>
        <dbReference type="ChEBI" id="CHEBI:15377"/>
        <dbReference type="ChEBI" id="CHEBI:58289"/>
        <dbReference type="ChEBI" id="CHEBI:58702"/>
        <dbReference type="EC" id="4.2.1.11"/>
    </reaction>
</comment>
<feature type="active site" description="Proton donor" evidence="9 10">
    <location>
        <position position="207"/>
    </location>
</feature>
<dbReference type="GO" id="GO:0004634">
    <property type="term" value="F:phosphopyruvate hydratase activity"/>
    <property type="evidence" value="ECO:0007669"/>
    <property type="project" value="UniProtKB-UniRule"/>
</dbReference>
<dbReference type="SFLD" id="SFLDS00001">
    <property type="entry name" value="Enolase"/>
    <property type="match status" value="1"/>
</dbReference>
<comment type="similarity">
    <text evidence="2 9">Belongs to the enolase family.</text>
</comment>
<dbReference type="InterPro" id="IPR020811">
    <property type="entry name" value="Enolase_N"/>
</dbReference>
<dbReference type="SFLD" id="SFLDG00178">
    <property type="entry name" value="enolase"/>
    <property type="match status" value="1"/>
</dbReference>
<dbReference type="GO" id="GO:0000015">
    <property type="term" value="C:phosphopyruvate hydratase complex"/>
    <property type="evidence" value="ECO:0007669"/>
    <property type="project" value="InterPro"/>
</dbReference>
<dbReference type="InterPro" id="IPR020809">
    <property type="entry name" value="Enolase_CS"/>
</dbReference>
<dbReference type="PROSITE" id="PS00164">
    <property type="entry name" value="ENOLASE"/>
    <property type="match status" value="1"/>
</dbReference>
<feature type="binding site" evidence="9">
    <location>
        <position position="369"/>
    </location>
    <ligand>
        <name>(2R)-2-phosphoglycerate</name>
        <dbReference type="ChEBI" id="CHEBI:58289"/>
    </ligand>
</feature>
<dbReference type="SMART" id="SM01193">
    <property type="entry name" value="Enolase_N"/>
    <property type="match status" value="1"/>
</dbReference>
<dbReference type="GO" id="GO:0006096">
    <property type="term" value="P:glycolytic process"/>
    <property type="evidence" value="ECO:0007669"/>
    <property type="project" value="UniProtKB-UniRule"/>
</dbReference>
<evidence type="ECO:0000256" key="5">
    <source>
        <dbReference type="ARBA" id="ARBA00022525"/>
    </source>
</evidence>
<dbReference type="Gene3D" id="3.30.390.10">
    <property type="entry name" value="Enolase-like, N-terminal domain"/>
    <property type="match status" value="1"/>
</dbReference>
<evidence type="ECO:0000259" key="12">
    <source>
        <dbReference type="SMART" id="SM01192"/>
    </source>
</evidence>
<feature type="domain" description="Enolase N-terminal" evidence="13">
    <location>
        <begin position="3"/>
        <end position="132"/>
    </location>
</feature>
<dbReference type="PIRSF" id="PIRSF001400">
    <property type="entry name" value="Enolase"/>
    <property type="match status" value="1"/>
</dbReference>
<dbReference type="PANTHER" id="PTHR11902:SF1">
    <property type="entry name" value="ENOLASE"/>
    <property type="match status" value="1"/>
</dbReference>
<comment type="cofactor">
    <cofactor evidence="9">
        <name>Mg(2+)</name>
        <dbReference type="ChEBI" id="CHEBI:18420"/>
    </cofactor>
    <text evidence="9">Binds a second Mg(2+) ion via substrate during catalysis.</text>
</comment>
<dbReference type="HAMAP" id="MF_00318">
    <property type="entry name" value="Enolase"/>
    <property type="match status" value="1"/>
</dbReference>
<feature type="binding site" evidence="9">
    <location>
        <position position="390"/>
    </location>
    <ligand>
        <name>(2R)-2-phosphoglycerate</name>
        <dbReference type="ChEBI" id="CHEBI:58289"/>
    </ligand>
</feature>
<feature type="binding site" evidence="9 11">
    <location>
        <position position="314"/>
    </location>
    <ligand>
        <name>Mg(2+)</name>
        <dbReference type="ChEBI" id="CHEBI:18420"/>
    </ligand>
</feature>
<feature type="domain" description="Enolase C-terminal TIM barrel" evidence="12">
    <location>
        <begin position="141"/>
        <end position="425"/>
    </location>
</feature>
<keyword evidence="8 9" id="KW-0456">Lyase</keyword>
<dbReference type="Proteomes" id="UP000236173">
    <property type="component" value="Unassembled WGS sequence"/>
</dbReference>
<evidence type="ECO:0000256" key="2">
    <source>
        <dbReference type="ARBA" id="ARBA00009604"/>
    </source>
</evidence>
<dbReference type="EMBL" id="BEHT01000009">
    <property type="protein sequence ID" value="GBC98351.1"/>
    <property type="molecule type" value="Genomic_DNA"/>
</dbReference>
<dbReference type="PANTHER" id="PTHR11902">
    <property type="entry name" value="ENOLASE"/>
    <property type="match status" value="1"/>
</dbReference>
<feature type="binding site" evidence="9">
    <location>
        <position position="165"/>
    </location>
    <ligand>
        <name>(2R)-2-phosphoglycerate</name>
        <dbReference type="ChEBI" id="CHEBI:58289"/>
    </ligand>
</feature>
<reference evidence="15" key="1">
    <citation type="submission" date="2017-09" db="EMBL/GenBank/DDBJ databases">
        <title>Metaegenomics of thermophilic ammonia-oxidizing enrichment culture.</title>
        <authorList>
            <person name="Kato S."/>
            <person name="Suzuki K."/>
        </authorList>
    </citation>
    <scope>NUCLEOTIDE SEQUENCE [LARGE SCALE GENOMIC DNA]</scope>
</reference>
<dbReference type="GO" id="GO:0000287">
    <property type="term" value="F:magnesium ion binding"/>
    <property type="evidence" value="ECO:0007669"/>
    <property type="project" value="UniProtKB-UniRule"/>
</dbReference>
<dbReference type="SFLD" id="SFLDF00002">
    <property type="entry name" value="enolase"/>
    <property type="match status" value="1"/>
</dbReference>
<comment type="subcellular location">
    <subcellularLocation>
        <location evidence="9">Cytoplasm</location>
    </subcellularLocation>
    <subcellularLocation>
        <location evidence="9">Secreted</location>
    </subcellularLocation>
    <subcellularLocation>
        <location evidence="9">Cell surface</location>
    </subcellularLocation>
    <text evidence="9">Fractions of enolase are present in both the cytoplasm and on the cell surface.</text>
</comment>
<evidence type="ECO:0000313" key="14">
    <source>
        <dbReference type="EMBL" id="GBC98351.1"/>
    </source>
</evidence>
<dbReference type="PRINTS" id="PR00148">
    <property type="entry name" value="ENOLASE"/>
</dbReference>
<dbReference type="Pfam" id="PF03952">
    <property type="entry name" value="Enolase_N"/>
    <property type="match status" value="1"/>
</dbReference>
<feature type="binding site" evidence="9">
    <location>
        <position position="368"/>
    </location>
    <ligand>
        <name>(2R)-2-phosphoglycerate</name>
        <dbReference type="ChEBI" id="CHEBI:58289"/>
    </ligand>
</feature>
<evidence type="ECO:0000256" key="3">
    <source>
        <dbReference type="ARBA" id="ARBA00012058"/>
    </source>
</evidence>
<dbReference type="InterPro" id="IPR036849">
    <property type="entry name" value="Enolase-like_C_sf"/>
</dbReference>
<dbReference type="GO" id="GO:0009986">
    <property type="term" value="C:cell surface"/>
    <property type="evidence" value="ECO:0007669"/>
    <property type="project" value="UniProtKB-SubCell"/>
</dbReference>
<dbReference type="EC" id="4.2.1.11" evidence="3 9"/>
<feature type="binding site" evidence="9">
    <location>
        <position position="339"/>
    </location>
    <ligand>
        <name>(2R)-2-phosphoglycerate</name>
        <dbReference type="ChEBI" id="CHEBI:58289"/>
    </ligand>
</feature>
<gene>
    <name evidence="14" type="primary">eno2</name>
    <name evidence="9" type="synonym">eno</name>
    <name evidence="14" type="ORF">HRbin17_00853</name>
</gene>
<evidence type="ECO:0000256" key="10">
    <source>
        <dbReference type="PIRSR" id="PIRSR001400-1"/>
    </source>
</evidence>
<dbReference type="SUPFAM" id="SSF54826">
    <property type="entry name" value="Enolase N-terminal domain-like"/>
    <property type="match status" value="1"/>
</dbReference>
<evidence type="ECO:0000256" key="4">
    <source>
        <dbReference type="ARBA" id="ARBA00017068"/>
    </source>
</evidence>
<dbReference type="InterPro" id="IPR020810">
    <property type="entry name" value="Enolase_C"/>
</dbReference>
<dbReference type="GO" id="GO:0005576">
    <property type="term" value="C:extracellular region"/>
    <property type="evidence" value="ECO:0007669"/>
    <property type="project" value="UniProtKB-SubCell"/>
</dbReference>
<comment type="function">
    <text evidence="9">Catalyzes the reversible conversion of 2-phosphoglycerate (2-PG) into phosphoenolpyruvate (PEP). It is essential for the degradation of carbohydrates via glycolysis.</text>
</comment>
<keyword evidence="7 9" id="KW-0324">Glycolysis</keyword>
<feature type="binding site" evidence="9 11">
    <location>
        <position position="287"/>
    </location>
    <ligand>
        <name>Mg(2+)</name>
        <dbReference type="ChEBI" id="CHEBI:18420"/>
    </ligand>
</feature>
<organism evidence="14 15">
    <name type="scientific">Candidatus Fervidibacter japonicus</name>
    <dbReference type="NCBI Taxonomy" id="2035412"/>
    <lineage>
        <taxon>Bacteria</taxon>
        <taxon>Candidatus Fervidibacterota</taxon>
        <taxon>Candidatus Fervidibacter</taxon>
    </lineage>
</organism>